<dbReference type="SMART" id="SM01012">
    <property type="entry name" value="ANTAR"/>
    <property type="match status" value="1"/>
</dbReference>
<keyword evidence="3" id="KW-1185">Reference proteome</keyword>
<dbReference type="OrthoDB" id="3820533at2"/>
<reference evidence="2 3" key="1">
    <citation type="submission" date="2016-02" db="EMBL/GenBank/DDBJ databases">
        <title>Complete genome of Sinomonas atrocyanea KCTC 3377.</title>
        <authorList>
            <person name="Kim K.M."/>
        </authorList>
    </citation>
    <scope>NUCLEOTIDE SEQUENCE [LARGE SCALE GENOMIC DNA]</scope>
    <source>
        <strain evidence="2 3">KCTC 3377</strain>
    </source>
</reference>
<evidence type="ECO:0000313" key="2">
    <source>
        <dbReference type="EMBL" id="AMM33923.1"/>
    </source>
</evidence>
<proteinExistence type="predicted"/>
<gene>
    <name evidence="2" type="ORF">SA2016_3260</name>
</gene>
<accession>A0A127A3N9</accession>
<dbReference type="Gene3D" id="1.10.10.10">
    <property type="entry name" value="Winged helix-like DNA-binding domain superfamily/Winged helix DNA-binding domain"/>
    <property type="match status" value="1"/>
</dbReference>
<dbReference type="InterPro" id="IPR011006">
    <property type="entry name" value="CheY-like_superfamily"/>
</dbReference>
<organism evidence="2 3">
    <name type="scientific">Sinomonas atrocyanea</name>
    <dbReference type="NCBI Taxonomy" id="37927"/>
    <lineage>
        <taxon>Bacteria</taxon>
        <taxon>Bacillati</taxon>
        <taxon>Actinomycetota</taxon>
        <taxon>Actinomycetes</taxon>
        <taxon>Micrococcales</taxon>
        <taxon>Micrococcaceae</taxon>
        <taxon>Sinomonas</taxon>
    </lineage>
</organism>
<dbReference type="GO" id="GO:0003723">
    <property type="term" value="F:RNA binding"/>
    <property type="evidence" value="ECO:0007669"/>
    <property type="project" value="InterPro"/>
</dbReference>
<dbReference type="EMBL" id="CP014518">
    <property type="protein sequence ID" value="AMM33923.1"/>
    <property type="molecule type" value="Genomic_DNA"/>
</dbReference>
<feature type="domain" description="ANTAR" evidence="1">
    <location>
        <begin position="165"/>
        <end position="226"/>
    </location>
</feature>
<dbReference type="PROSITE" id="PS50921">
    <property type="entry name" value="ANTAR"/>
    <property type="match status" value="1"/>
</dbReference>
<protein>
    <recommendedName>
        <fullName evidence="1">ANTAR domain-containing protein</fullName>
    </recommendedName>
</protein>
<dbReference type="Proteomes" id="UP000070134">
    <property type="component" value="Chromosome"/>
</dbReference>
<dbReference type="RefSeq" id="WP_066500037.1">
    <property type="nucleotide sequence ID" value="NZ_BJMO01000009.1"/>
</dbReference>
<dbReference type="KEGG" id="satk:SA2016_3260"/>
<dbReference type="SUPFAM" id="SSF52172">
    <property type="entry name" value="CheY-like"/>
    <property type="match status" value="1"/>
</dbReference>
<sequence>MAARPELYPATHDLIHLLLAYSGLDAFLSALADRTGRRLAPLGQPDTALAVYRRNRPVLTAGAAPSLVRLTQERLADDDVYLASALEHSRSASEERLPDAWASGTAWGVDAGLLVVPVPAGPSATAALVLVGTPPADPGTRRAALALLGRVRNEASWALRMAVRLADETDLAEHRAHAMQNRTVIDVAIGVIMAQSRCSADEAFDVLRRASNNRNVKLHTVAAELVRRIHPELPQTAFVD</sequence>
<evidence type="ECO:0000259" key="1">
    <source>
        <dbReference type="PROSITE" id="PS50921"/>
    </source>
</evidence>
<evidence type="ECO:0000313" key="3">
    <source>
        <dbReference type="Proteomes" id="UP000070134"/>
    </source>
</evidence>
<dbReference type="STRING" id="37927.SA2016_3260"/>
<dbReference type="InterPro" id="IPR036388">
    <property type="entry name" value="WH-like_DNA-bd_sf"/>
</dbReference>
<name>A0A127A3N9_9MICC</name>
<dbReference type="Pfam" id="PF03861">
    <property type="entry name" value="ANTAR"/>
    <property type="match status" value="1"/>
</dbReference>
<dbReference type="InterPro" id="IPR005561">
    <property type="entry name" value="ANTAR"/>
</dbReference>
<dbReference type="AlphaFoldDB" id="A0A127A3N9"/>